<accession>A0A5K7ZZB9</accession>
<dbReference type="InterPro" id="IPR014927">
    <property type="entry name" value="PG-bd_2"/>
</dbReference>
<gene>
    <name evidence="4" type="ORF">DSCO28_61730</name>
</gene>
<evidence type="ECO:0000313" key="4">
    <source>
        <dbReference type="EMBL" id="BBO85607.1"/>
    </source>
</evidence>
<evidence type="ECO:0000313" key="5">
    <source>
        <dbReference type="Proteomes" id="UP000425960"/>
    </source>
</evidence>
<dbReference type="EMBL" id="AP021876">
    <property type="protein sequence ID" value="BBO85607.1"/>
    <property type="molecule type" value="Genomic_DNA"/>
</dbReference>
<dbReference type="KEGG" id="dov:DSCO28_61730"/>
<evidence type="ECO:0000259" key="2">
    <source>
        <dbReference type="Pfam" id="PF08823"/>
    </source>
</evidence>
<feature type="domain" description="Putative peptidoglycan binding" evidence="2">
    <location>
        <begin position="223"/>
        <end position="277"/>
    </location>
</feature>
<evidence type="ECO:0000259" key="3">
    <source>
        <dbReference type="Pfam" id="PF17680"/>
    </source>
</evidence>
<proteinExistence type="predicted"/>
<dbReference type="Pfam" id="PF08823">
    <property type="entry name" value="PG_binding_2"/>
    <property type="match status" value="1"/>
</dbReference>
<organism evidence="4 5">
    <name type="scientific">Desulfosarcina ovata subsp. sediminis</name>
    <dbReference type="NCBI Taxonomy" id="885957"/>
    <lineage>
        <taxon>Bacteria</taxon>
        <taxon>Pseudomonadati</taxon>
        <taxon>Thermodesulfobacteriota</taxon>
        <taxon>Desulfobacteria</taxon>
        <taxon>Desulfobacterales</taxon>
        <taxon>Desulfosarcinaceae</taxon>
        <taxon>Desulfosarcina</taxon>
    </lineage>
</organism>
<dbReference type="InterPro" id="IPR041215">
    <property type="entry name" value="FlgO_dom"/>
</dbReference>
<evidence type="ECO:0008006" key="6">
    <source>
        <dbReference type="Google" id="ProtNLM"/>
    </source>
</evidence>
<feature type="domain" description="FlgO" evidence="3">
    <location>
        <begin position="49"/>
        <end position="175"/>
    </location>
</feature>
<dbReference type="RefSeq" id="WP_155313358.1">
    <property type="nucleotide sequence ID" value="NZ_AP021876.1"/>
</dbReference>
<feature type="chain" id="PRO_5030132193" description="FlgO domain-containing protein" evidence="1">
    <location>
        <begin position="24"/>
        <end position="282"/>
    </location>
</feature>
<dbReference type="AlphaFoldDB" id="A0A5K7ZZB9"/>
<name>A0A5K7ZZB9_9BACT</name>
<reference evidence="4 5" key="1">
    <citation type="submission" date="2019-11" db="EMBL/GenBank/DDBJ databases">
        <title>Comparative genomics of hydrocarbon-degrading Desulfosarcina strains.</title>
        <authorList>
            <person name="Watanabe M."/>
            <person name="Kojima H."/>
            <person name="Fukui M."/>
        </authorList>
    </citation>
    <scope>NUCLEOTIDE SEQUENCE [LARGE SCALE GENOMIC DNA]</scope>
    <source>
        <strain evidence="4 5">28bB2T</strain>
    </source>
</reference>
<dbReference type="Proteomes" id="UP000425960">
    <property type="component" value="Chromosome"/>
</dbReference>
<keyword evidence="1" id="KW-0732">Signal</keyword>
<dbReference type="Pfam" id="PF17680">
    <property type="entry name" value="FlgO"/>
    <property type="match status" value="1"/>
</dbReference>
<sequence>MKKTRIKFLSIIFGMSLFSAVFAVNPLLASSGSSYYRPAPDKHFISDVYRAADTLENNILYSLNRTKPIIITSFVDFNNLQEASSFGRLVSDLFATRLAQHGFKLIELKLRKENIVVNDTGEFALSRDLLQLSNAQSAQAVIVGTYAINGSTAIINVKMLNADNGAMIATHAFNLSVRHDSLAITQVKQTINQSNIEESQTQKGSSGVLENVWVPLDLRQSTDAKLVQHRLSELKLYDGKIDGIWGPESKRALSKFIIINDLGQKIKWNAKIQRAVFEGTGR</sequence>
<protein>
    <recommendedName>
        <fullName evidence="6">FlgO domain-containing protein</fullName>
    </recommendedName>
</protein>
<feature type="signal peptide" evidence="1">
    <location>
        <begin position="1"/>
        <end position="23"/>
    </location>
</feature>
<evidence type="ECO:0000256" key="1">
    <source>
        <dbReference type="SAM" id="SignalP"/>
    </source>
</evidence>